<keyword evidence="11" id="KW-1185">Reference proteome</keyword>
<evidence type="ECO:0000313" key="11">
    <source>
        <dbReference type="Proteomes" id="UP000318521"/>
    </source>
</evidence>
<feature type="transmembrane region" description="Helical" evidence="7">
    <location>
        <begin position="60"/>
        <end position="80"/>
    </location>
</feature>
<dbReference type="OrthoDB" id="1076133at2"/>
<feature type="domain" description="YetF C-terminal" evidence="8">
    <location>
        <begin position="82"/>
        <end position="215"/>
    </location>
</feature>
<evidence type="ECO:0000256" key="3">
    <source>
        <dbReference type="ARBA" id="ARBA00022475"/>
    </source>
</evidence>
<evidence type="ECO:0000256" key="4">
    <source>
        <dbReference type="ARBA" id="ARBA00022692"/>
    </source>
</evidence>
<evidence type="ECO:0000259" key="8">
    <source>
        <dbReference type="Pfam" id="PF04239"/>
    </source>
</evidence>
<name>A0A553ZZI4_9BACI</name>
<keyword evidence="3" id="KW-1003">Cell membrane</keyword>
<evidence type="ECO:0000256" key="1">
    <source>
        <dbReference type="ARBA" id="ARBA00004651"/>
    </source>
</evidence>
<evidence type="ECO:0000259" key="9">
    <source>
        <dbReference type="Pfam" id="PF20730"/>
    </source>
</evidence>
<dbReference type="Pfam" id="PF04239">
    <property type="entry name" value="DUF421"/>
    <property type="match status" value="1"/>
</dbReference>
<dbReference type="InterPro" id="IPR007353">
    <property type="entry name" value="DUF421"/>
</dbReference>
<dbReference type="PANTHER" id="PTHR34582:SF5">
    <property type="entry name" value="UPF0702 TRANSMEMBRANE PROTEIN YETF"/>
    <property type="match status" value="1"/>
</dbReference>
<proteinExistence type="inferred from homology"/>
<organism evidence="10 11">
    <name type="scientific">Alkalicoccobacillus porphyridii</name>
    <dbReference type="NCBI Taxonomy" id="2597270"/>
    <lineage>
        <taxon>Bacteria</taxon>
        <taxon>Bacillati</taxon>
        <taxon>Bacillota</taxon>
        <taxon>Bacilli</taxon>
        <taxon>Bacillales</taxon>
        <taxon>Bacillaceae</taxon>
        <taxon>Alkalicoccobacillus</taxon>
    </lineage>
</organism>
<dbReference type="RefSeq" id="WP_143848084.1">
    <property type="nucleotide sequence ID" value="NZ_VLXZ01000004.1"/>
</dbReference>
<keyword evidence="5 7" id="KW-1133">Transmembrane helix</keyword>
<comment type="similarity">
    <text evidence="2">Belongs to the UPF0702 family.</text>
</comment>
<dbReference type="Pfam" id="PF20730">
    <property type="entry name" value="YetF_N"/>
    <property type="match status" value="1"/>
</dbReference>
<dbReference type="EMBL" id="VLXZ01000004">
    <property type="protein sequence ID" value="TSB46854.1"/>
    <property type="molecule type" value="Genomic_DNA"/>
</dbReference>
<evidence type="ECO:0000256" key="7">
    <source>
        <dbReference type="SAM" id="Phobius"/>
    </source>
</evidence>
<dbReference type="GO" id="GO:0005886">
    <property type="term" value="C:plasma membrane"/>
    <property type="evidence" value="ECO:0007669"/>
    <property type="project" value="UniProtKB-SubCell"/>
</dbReference>
<protein>
    <submittedName>
        <fullName evidence="10">DUF421 domain-containing protein</fullName>
    </submittedName>
</protein>
<evidence type="ECO:0000256" key="6">
    <source>
        <dbReference type="ARBA" id="ARBA00023136"/>
    </source>
</evidence>
<dbReference type="PANTHER" id="PTHR34582">
    <property type="entry name" value="UPF0702 TRANSMEMBRANE PROTEIN YCAP"/>
    <property type="match status" value="1"/>
</dbReference>
<dbReference type="Gene3D" id="3.30.240.20">
    <property type="entry name" value="bsu07140 like domains"/>
    <property type="match status" value="2"/>
</dbReference>
<feature type="transmembrane region" description="Helical" evidence="7">
    <location>
        <begin position="6"/>
        <end position="27"/>
    </location>
</feature>
<feature type="domain" description="YetF-like N-terminal transmembrane" evidence="9">
    <location>
        <begin position="6"/>
        <end position="80"/>
    </location>
</feature>
<dbReference type="InterPro" id="IPR048454">
    <property type="entry name" value="YetF_N"/>
</dbReference>
<comment type="caution">
    <text evidence="10">The sequence shown here is derived from an EMBL/GenBank/DDBJ whole genome shotgun (WGS) entry which is preliminary data.</text>
</comment>
<keyword evidence="6 7" id="KW-0472">Membrane</keyword>
<evidence type="ECO:0000256" key="5">
    <source>
        <dbReference type="ARBA" id="ARBA00022989"/>
    </source>
</evidence>
<dbReference type="InterPro" id="IPR023090">
    <property type="entry name" value="UPF0702_alpha/beta_dom_sf"/>
</dbReference>
<comment type="subcellular location">
    <subcellularLocation>
        <location evidence="1">Cell membrane</location>
        <topology evidence="1">Multi-pass membrane protein</topology>
    </subcellularLocation>
</comment>
<sequence length="233" mass="26211">MNSVYGSLAIELIVGFFALLLLTKILGKNQLSQLSPFDFVSALVVGELVGNAIYDDEVTLTRVLVAIAIWGALIYLIELLTQKIRRSRSILEGSPSIVIHKGKVQYDELKKNKLDINQLQHLLRDKGSFAIQEVEHGILETDGTVTVMKKHAYDTPKNEELNILPTARPLPMLLILDGEISTKNLEKANLTESWLYDEMARQGETDIKNIIYAEWVEGEGLYVESFRPLENQS</sequence>
<evidence type="ECO:0000256" key="2">
    <source>
        <dbReference type="ARBA" id="ARBA00006448"/>
    </source>
</evidence>
<gene>
    <name evidence="10" type="ORF">FN960_07470</name>
</gene>
<dbReference type="AlphaFoldDB" id="A0A553ZZI4"/>
<keyword evidence="4 7" id="KW-0812">Transmembrane</keyword>
<evidence type="ECO:0000313" key="10">
    <source>
        <dbReference type="EMBL" id="TSB46854.1"/>
    </source>
</evidence>
<accession>A0A553ZZI4</accession>
<reference evidence="10 11" key="1">
    <citation type="submission" date="2019-07" db="EMBL/GenBank/DDBJ databases">
        <authorList>
            <person name="Park Y.J."/>
            <person name="Jeong S.E."/>
            <person name="Jung H.S."/>
        </authorList>
    </citation>
    <scope>NUCLEOTIDE SEQUENCE [LARGE SCALE GENOMIC DNA]</scope>
    <source>
        <strain evidence="11">P16(2019)</strain>
    </source>
</reference>
<dbReference type="Proteomes" id="UP000318521">
    <property type="component" value="Unassembled WGS sequence"/>
</dbReference>